<feature type="transmembrane region" description="Helical" evidence="1">
    <location>
        <begin position="48"/>
        <end position="70"/>
    </location>
</feature>
<gene>
    <name evidence="3" type="ORF">IQ13_2304</name>
</gene>
<protein>
    <submittedName>
        <fullName evidence="3">Histidine kinase</fullName>
    </submittedName>
</protein>
<dbReference type="Pfam" id="PF06580">
    <property type="entry name" value="His_kinase"/>
    <property type="match status" value="1"/>
</dbReference>
<keyword evidence="3" id="KW-0808">Transferase</keyword>
<comment type="caution">
    <text evidence="3">The sequence shown here is derived from an EMBL/GenBank/DDBJ whole genome shotgun (WGS) entry which is preliminary data.</text>
</comment>
<dbReference type="OrthoDB" id="9792992at2"/>
<name>A0A562SJ45_9BACT</name>
<keyword evidence="3" id="KW-0418">Kinase</keyword>
<keyword evidence="1" id="KW-0472">Membrane</keyword>
<reference evidence="3 4" key="1">
    <citation type="journal article" date="2015" name="Stand. Genomic Sci.">
        <title>Genomic Encyclopedia of Bacterial and Archaeal Type Strains, Phase III: the genomes of soil and plant-associated and newly described type strains.</title>
        <authorList>
            <person name="Whitman W.B."/>
            <person name="Woyke T."/>
            <person name="Klenk H.P."/>
            <person name="Zhou Y."/>
            <person name="Lilburn T.G."/>
            <person name="Beck B.J."/>
            <person name="De Vos P."/>
            <person name="Vandamme P."/>
            <person name="Eisen J.A."/>
            <person name="Garrity G."/>
            <person name="Hugenholtz P."/>
            <person name="Kyrpides N.C."/>
        </authorList>
    </citation>
    <scope>NUCLEOTIDE SEQUENCE [LARGE SCALE GENOMIC DNA]</scope>
    <source>
        <strain evidence="3 4">CGMCC 1.7271</strain>
    </source>
</reference>
<evidence type="ECO:0000256" key="1">
    <source>
        <dbReference type="SAM" id="Phobius"/>
    </source>
</evidence>
<dbReference type="GO" id="GO:0016020">
    <property type="term" value="C:membrane"/>
    <property type="evidence" value="ECO:0007669"/>
    <property type="project" value="InterPro"/>
</dbReference>
<dbReference type="PANTHER" id="PTHR34220">
    <property type="entry name" value="SENSOR HISTIDINE KINASE YPDA"/>
    <property type="match status" value="1"/>
</dbReference>
<evidence type="ECO:0000313" key="3">
    <source>
        <dbReference type="EMBL" id="TWI81287.1"/>
    </source>
</evidence>
<evidence type="ECO:0000259" key="2">
    <source>
        <dbReference type="Pfam" id="PF06580"/>
    </source>
</evidence>
<feature type="transmembrane region" description="Helical" evidence="1">
    <location>
        <begin position="21"/>
        <end position="42"/>
    </location>
</feature>
<proteinExistence type="predicted"/>
<sequence length="379" mass="43839">MNDFLYNDFIFSSRYRLWRHLLYWTFHVSIWAAFWVVMGVPLSYGRQLINMVMWVPAFILFGYPLVYGAIPHLLLKGRVWQFLLFVLFWGVVGLYIDAGYRGYVLIPAQEAMGLDNILPRGPLAFCYLCMTTSAASPMIIKFFKLWTTKQRDWVRAQQEKATAELQLLKAQVHPHFLFNTLNNIYSFSLDNSPKTPGLILKLSSLLSYMLYDCKTDEVRLEKEIDIMKNYIDLERERYGNKIEISWSVEGEIKDKLIAPLLLLPFLENAFKHGVSEQLEKPWLGVDISVKHGTLRCKIANSKNEHVPQSKQGIGIDNVKKRLSLIYPGKHELKINDEGSFFVVSMMLVLTDEMEVAVQPSAELYIPQSIQHETSLPAYR</sequence>
<feature type="transmembrane region" description="Helical" evidence="1">
    <location>
        <begin position="122"/>
        <end position="143"/>
    </location>
</feature>
<organism evidence="3 4">
    <name type="scientific">Lacibacter cauensis</name>
    <dbReference type="NCBI Taxonomy" id="510947"/>
    <lineage>
        <taxon>Bacteria</taxon>
        <taxon>Pseudomonadati</taxon>
        <taxon>Bacteroidota</taxon>
        <taxon>Chitinophagia</taxon>
        <taxon>Chitinophagales</taxon>
        <taxon>Chitinophagaceae</taxon>
        <taxon>Lacibacter</taxon>
    </lineage>
</organism>
<evidence type="ECO:0000313" key="4">
    <source>
        <dbReference type="Proteomes" id="UP000316167"/>
    </source>
</evidence>
<dbReference type="Proteomes" id="UP000316167">
    <property type="component" value="Unassembled WGS sequence"/>
</dbReference>
<keyword evidence="4" id="KW-1185">Reference proteome</keyword>
<accession>A0A562SJ45</accession>
<dbReference type="InterPro" id="IPR010559">
    <property type="entry name" value="Sig_transdc_His_kin_internal"/>
</dbReference>
<dbReference type="InterPro" id="IPR050640">
    <property type="entry name" value="Bact_2-comp_sensor_kinase"/>
</dbReference>
<feature type="domain" description="Signal transduction histidine kinase internal region" evidence="2">
    <location>
        <begin position="163"/>
        <end position="242"/>
    </location>
</feature>
<dbReference type="EMBL" id="VLLE01000004">
    <property type="protein sequence ID" value="TWI81287.1"/>
    <property type="molecule type" value="Genomic_DNA"/>
</dbReference>
<dbReference type="GO" id="GO:0000155">
    <property type="term" value="F:phosphorelay sensor kinase activity"/>
    <property type="evidence" value="ECO:0007669"/>
    <property type="project" value="InterPro"/>
</dbReference>
<keyword evidence="1" id="KW-1133">Transmembrane helix</keyword>
<dbReference type="PANTHER" id="PTHR34220:SF7">
    <property type="entry name" value="SENSOR HISTIDINE KINASE YPDA"/>
    <property type="match status" value="1"/>
</dbReference>
<keyword evidence="1" id="KW-0812">Transmembrane</keyword>
<feature type="transmembrane region" description="Helical" evidence="1">
    <location>
        <begin position="82"/>
        <end position="102"/>
    </location>
</feature>
<dbReference type="AlphaFoldDB" id="A0A562SJ45"/>
<dbReference type="RefSeq" id="WP_158637377.1">
    <property type="nucleotide sequence ID" value="NZ_VLLE01000004.1"/>
</dbReference>